<protein>
    <submittedName>
        <fullName evidence="1">Uncharacterized protein</fullName>
    </submittedName>
</protein>
<reference evidence="2" key="2">
    <citation type="submission" date="2015-01" db="EMBL/GenBank/DDBJ databases">
        <title>Evolutionary Origins and Diversification of the Mycorrhizal Mutualists.</title>
        <authorList>
            <consortium name="DOE Joint Genome Institute"/>
            <consortium name="Mycorrhizal Genomics Consortium"/>
            <person name="Kohler A."/>
            <person name="Kuo A."/>
            <person name="Nagy L.G."/>
            <person name="Floudas D."/>
            <person name="Copeland A."/>
            <person name="Barry K.W."/>
            <person name="Cichocki N."/>
            <person name="Veneault-Fourrey C."/>
            <person name="LaButti K."/>
            <person name="Lindquist E.A."/>
            <person name="Lipzen A."/>
            <person name="Lundell T."/>
            <person name="Morin E."/>
            <person name="Murat C."/>
            <person name="Riley R."/>
            <person name="Ohm R."/>
            <person name="Sun H."/>
            <person name="Tunlid A."/>
            <person name="Henrissat B."/>
            <person name="Grigoriev I.V."/>
            <person name="Hibbett D.S."/>
            <person name="Martin F."/>
        </authorList>
    </citation>
    <scope>NUCLEOTIDE SEQUENCE [LARGE SCALE GENOMIC DNA]</scope>
    <source>
        <strain evidence="2">441</strain>
    </source>
</reference>
<feature type="non-terminal residue" evidence="1">
    <location>
        <position position="1"/>
    </location>
</feature>
<feature type="non-terminal residue" evidence="1">
    <location>
        <position position="63"/>
    </location>
</feature>
<evidence type="ECO:0000313" key="2">
    <source>
        <dbReference type="Proteomes" id="UP000054018"/>
    </source>
</evidence>
<reference evidence="1 2" key="1">
    <citation type="submission" date="2014-04" db="EMBL/GenBank/DDBJ databases">
        <authorList>
            <consortium name="DOE Joint Genome Institute"/>
            <person name="Kuo A."/>
            <person name="Kohler A."/>
            <person name="Costa M.D."/>
            <person name="Nagy L.G."/>
            <person name="Floudas D."/>
            <person name="Copeland A."/>
            <person name="Barry K.W."/>
            <person name="Cichocki N."/>
            <person name="Veneault-Fourrey C."/>
            <person name="LaButti K."/>
            <person name="Lindquist E.A."/>
            <person name="Lipzen A."/>
            <person name="Lundell T."/>
            <person name="Morin E."/>
            <person name="Murat C."/>
            <person name="Sun H."/>
            <person name="Tunlid A."/>
            <person name="Henrissat B."/>
            <person name="Grigoriev I.V."/>
            <person name="Hibbett D.S."/>
            <person name="Martin F."/>
            <person name="Nordberg H.P."/>
            <person name="Cantor M.N."/>
            <person name="Hua S.X."/>
        </authorList>
    </citation>
    <scope>NUCLEOTIDE SEQUENCE [LARGE SCALE GENOMIC DNA]</scope>
    <source>
        <strain evidence="1 2">441</strain>
    </source>
</reference>
<organism evidence="1 2">
    <name type="scientific">Pisolithus microcarpus 441</name>
    <dbReference type="NCBI Taxonomy" id="765257"/>
    <lineage>
        <taxon>Eukaryota</taxon>
        <taxon>Fungi</taxon>
        <taxon>Dikarya</taxon>
        <taxon>Basidiomycota</taxon>
        <taxon>Agaricomycotina</taxon>
        <taxon>Agaricomycetes</taxon>
        <taxon>Agaricomycetidae</taxon>
        <taxon>Boletales</taxon>
        <taxon>Sclerodermatineae</taxon>
        <taxon>Pisolithaceae</taxon>
        <taxon>Pisolithus</taxon>
    </lineage>
</organism>
<proteinExistence type="predicted"/>
<gene>
    <name evidence="1" type="ORF">PISMIDRAFT_677721</name>
</gene>
<dbReference type="EMBL" id="KN833712">
    <property type="protein sequence ID" value="KIK24941.1"/>
    <property type="molecule type" value="Genomic_DNA"/>
</dbReference>
<dbReference type="Proteomes" id="UP000054018">
    <property type="component" value="Unassembled WGS sequence"/>
</dbReference>
<accession>A0A0C9Z6W0</accession>
<dbReference type="AlphaFoldDB" id="A0A0C9Z6W0"/>
<keyword evidence="2" id="KW-1185">Reference proteome</keyword>
<evidence type="ECO:0000313" key="1">
    <source>
        <dbReference type="EMBL" id="KIK24941.1"/>
    </source>
</evidence>
<dbReference type="HOGENOM" id="CLU_2892151_0_0_1"/>
<name>A0A0C9Z6W0_9AGAM</name>
<sequence>MLLSMILQVYTNTSTYHGSSLPRIVLGNYPFLYIDIAPSVPPVDFLRSCHNCTFSERLPRCLL</sequence>